<dbReference type="PANTHER" id="PTHR43817">
    <property type="entry name" value="GLYCOSYL HYDROLASE"/>
    <property type="match status" value="1"/>
</dbReference>
<dbReference type="RefSeq" id="WP_009860365.1">
    <property type="nucleotide sequence ID" value="NZ_JH976471.1"/>
</dbReference>
<evidence type="ECO:0000313" key="4">
    <source>
        <dbReference type="EMBL" id="EKN18284.1"/>
    </source>
</evidence>
<comment type="caution">
    <text evidence="4">The sequence shown here is derived from an EMBL/GenBank/DDBJ whole genome shotgun (WGS) entry which is preliminary data.</text>
</comment>
<dbReference type="SUPFAM" id="SSF49785">
    <property type="entry name" value="Galactose-binding domain-like"/>
    <property type="match status" value="1"/>
</dbReference>
<dbReference type="NCBIfam" id="NF045579">
    <property type="entry name" value="rhamnoside_JR"/>
    <property type="match status" value="1"/>
</dbReference>
<dbReference type="Gene3D" id="2.60.120.260">
    <property type="entry name" value="Galactose-binding domain-like"/>
    <property type="match status" value="1"/>
</dbReference>
<dbReference type="HOGENOM" id="CLU_1553796_0_0_10"/>
<evidence type="ECO:0000313" key="5">
    <source>
        <dbReference type="Proteomes" id="UP000006330"/>
    </source>
</evidence>
<reference evidence="4 5" key="1">
    <citation type="submission" date="2012-02" db="EMBL/GenBank/DDBJ databases">
        <title>The Genome Sequence of Parabacteroides goldsteinii CL02T12C30.</title>
        <authorList>
            <consortium name="The Broad Institute Genome Sequencing Platform"/>
            <person name="Earl A."/>
            <person name="Ward D."/>
            <person name="Feldgarden M."/>
            <person name="Gevers D."/>
            <person name="Zitomersky N.L."/>
            <person name="Coyne M.J."/>
            <person name="Comstock L.E."/>
            <person name="Young S.K."/>
            <person name="Zeng Q."/>
            <person name="Gargeya S."/>
            <person name="Fitzgerald M."/>
            <person name="Haas B."/>
            <person name="Abouelleil A."/>
            <person name="Alvarado L."/>
            <person name="Arachchi H.M."/>
            <person name="Berlin A."/>
            <person name="Chapman S.B."/>
            <person name="Gearin G."/>
            <person name="Goldberg J."/>
            <person name="Griggs A."/>
            <person name="Gujja S."/>
            <person name="Hansen M."/>
            <person name="Heiman D."/>
            <person name="Howarth C."/>
            <person name="Larimer J."/>
            <person name="Lui A."/>
            <person name="MacDonald P.J.P."/>
            <person name="McCowen C."/>
            <person name="Montmayeur A."/>
            <person name="Murphy C."/>
            <person name="Neiman D."/>
            <person name="Pearson M."/>
            <person name="Priest M."/>
            <person name="Roberts A."/>
            <person name="Saif S."/>
            <person name="Shea T."/>
            <person name="Sisk P."/>
            <person name="Stolte C."/>
            <person name="Sykes S."/>
            <person name="Wortman J."/>
            <person name="Nusbaum C."/>
            <person name="Birren B."/>
        </authorList>
    </citation>
    <scope>NUCLEOTIDE SEQUENCE [LARGE SCALE GENOMIC DNA]</scope>
    <source>
        <strain evidence="4 5">CL02T12C30</strain>
    </source>
</reference>
<dbReference type="InterPro" id="IPR054593">
    <property type="entry name" value="Beta-mannosidase-like_N2"/>
</dbReference>
<dbReference type="PANTHER" id="PTHR43817:SF1">
    <property type="entry name" value="HYDROLASE, FAMILY 43, PUTATIVE (AFU_ORTHOLOGUE AFUA_3G01660)-RELATED"/>
    <property type="match status" value="1"/>
</dbReference>
<evidence type="ECO:0000256" key="1">
    <source>
        <dbReference type="ARBA" id="ARBA00022729"/>
    </source>
</evidence>
<accession>K5ZRD6</accession>
<sequence>MKYEKIKELSDSWHVLFDKDWGGPGEVRFDKLSNWIDSQEEGIKYYSGKATYRKVFDMGNVQKKFSHAGERLALDLGDVKHVAAVRLNGKELGVLWCSPWRVDITDCIKDTGNVLEIDIVNLWANRVIGDWKLPVEKRFTKTHDVFRFDMLRGSTPLTDAGLLGPVNILRGL</sequence>
<keyword evidence="1" id="KW-0732">Signal</keyword>
<dbReference type="AlphaFoldDB" id="K5ZRD6"/>
<dbReference type="GO" id="GO:0004553">
    <property type="term" value="F:hydrolase activity, hydrolyzing O-glycosyl compounds"/>
    <property type="evidence" value="ECO:0007669"/>
    <property type="project" value="UniProtKB-ARBA"/>
</dbReference>
<keyword evidence="2" id="KW-0378">Hydrolase</keyword>
<dbReference type="Proteomes" id="UP000006330">
    <property type="component" value="Unassembled WGS sequence"/>
</dbReference>
<gene>
    <name evidence="4" type="ORF">HMPREF1076_00911</name>
</gene>
<name>K5ZRD6_9BACT</name>
<organism evidence="4 5">
    <name type="scientific">Parabacteroides goldsteinii CL02T12C30</name>
    <dbReference type="NCBI Taxonomy" id="999418"/>
    <lineage>
        <taxon>Bacteria</taxon>
        <taxon>Pseudomonadati</taxon>
        <taxon>Bacteroidota</taxon>
        <taxon>Bacteroidia</taxon>
        <taxon>Bacteroidales</taxon>
        <taxon>Tannerellaceae</taxon>
        <taxon>Parabacteroides</taxon>
    </lineage>
</organism>
<evidence type="ECO:0000256" key="2">
    <source>
        <dbReference type="ARBA" id="ARBA00022801"/>
    </source>
</evidence>
<dbReference type="PATRIC" id="fig|999418.3.peg.924"/>
<protein>
    <recommendedName>
        <fullName evidence="3">Beta-mannosidase-like galactose-binding domain-containing protein</fullName>
    </recommendedName>
</protein>
<evidence type="ECO:0000259" key="3">
    <source>
        <dbReference type="Pfam" id="PF22666"/>
    </source>
</evidence>
<dbReference type="InterPro" id="IPR008979">
    <property type="entry name" value="Galactose-bd-like_sf"/>
</dbReference>
<proteinExistence type="predicted"/>
<feature type="domain" description="Beta-mannosidase-like galactose-binding" evidence="3">
    <location>
        <begin position="39"/>
        <end position="123"/>
    </location>
</feature>
<dbReference type="Pfam" id="PF22666">
    <property type="entry name" value="Glyco_hydro_2_N2"/>
    <property type="match status" value="1"/>
</dbReference>
<dbReference type="EMBL" id="AGZO01000010">
    <property type="protein sequence ID" value="EKN18284.1"/>
    <property type="molecule type" value="Genomic_DNA"/>
</dbReference>